<accession>A0ABW4UDH5</accession>
<keyword evidence="6" id="KW-0645">Protease</keyword>
<dbReference type="EC" id="3.4.21.89" evidence="3 6"/>
<evidence type="ECO:0000256" key="6">
    <source>
        <dbReference type="RuleBase" id="RU362042"/>
    </source>
</evidence>
<comment type="catalytic activity">
    <reaction evidence="1 6">
        <text>Cleavage of hydrophobic, N-terminal signal or leader sequences from secreted and periplasmic proteins.</text>
        <dbReference type="EC" id="3.4.21.89"/>
    </reaction>
</comment>
<keyword evidence="6" id="KW-0472">Membrane</keyword>
<keyword evidence="5 6" id="KW-0378">Hydrolase</keyword>
<dbReference type="Proteomes" id="UP001597405">
    <property type="component" value="Unassembled WGS sequence"/>
</dbReference>
<dbReference type="EMBL" id="JBHUGZ010000011">
    <property type="protein sequence ID" value="MFD1984229.1"/>
    <property type="molecule type" value="Genomic_DNA"/>
</dbReference>
<dbReference type="SUPFAM" id="SSF51306">
    <property type="entry name" value="LexA/Signal peptidase"/>
    <property type="match status" value="1"/>
</dbReference>
<dbReference type="InterPro" id="IPR019758">
    <property type="entry name" value="Pept_S26A_signal_pept_1_CS"/>
</dbReference>
<comment type="similarity">
    <text evidence="2 6">Belongs to the peptidase S26 family.</text>
</comment>
<reference evidence="9" key="1">
    <citation type="journal article" date="2019" name="Int. J. Syst. Evol. Microbiol.">
        <title>The Global Catalogue of Microorganisms (GCM) 10K type strain sequencing project: providing services to taxonomists for standard genome sequencing and annotation.</title>
        <authorList>
            <consortium name="The Broad Institute Genomics Platform"/>
            <consortium name="The Broad Institute Genome Sequencing Center for Infectious Disease"/>
            <person name="Wu L."/>
            <person name="Ma J."/>
        </authorList>
    </citation>
    <scope>NUCLEOTIDE SEQUENCE [LARGE SCALE GENOMIC DNA]</scope>
    <source>
        <strain evidence="9">CGMCC 1.16225</strain>
    </source>
</reference>
<evidence type="ECO:0000256" key="2">
    <source>
        <dbReference type="ARBA" id="ARBA00009370"/>
    </source>
</evidence>
<protein>
    <recommendedName>
        <fullName evidence="4 6">Signal peptidase I</fullName>
        <ecNumber evidence="3 6">3.4.21.89</ecNumber>
    </recommendedName>
</protein>
<feature type="transmembrane region" description="Helical" evidence="6">
    <location>
        <begin position="102"/>
        <end position="124"/>
    </location>
</feature>
<name>A0ABW4UDH5_9HYPH</name>
<organism evidence="8 9">
    <name type="scientific">Mesorhizobium newzealandense</name>
    <dbReference type="NCBI Taxonomy" id="1300302"/>
    <lineage>
        <taxon>Bacteria</taxon>
        <taxon>Pseudomonadati</taxon>
        <taxon>Pseudomonadota</taxon>
        <taxon>Alphaproteobacteria</taxon>
        <taxon>Hyphomicrobiales</taxon>
        <taxon>Phyllobacteriaceae</taxon>
        <taxon>Mesorhizobium</taxon>
    </lineage>
</organism>
<evidence type="ECO:0000259" key="7">
    <source>
        <dbReference type="Pfam" id="PF10502"/>
    </source>
</evidence>
<dbReference type="InterPro" id="IPR019757">
    <property type="entry name" value="Pept_S26A_signal_pept_1_Lys-AS"/>
</dbReference>
<keyword evidence="6" id="KW-0812">Transmembrane</keyword>
<dbReference type="InterPro" id="IPR036286">
    <property type="entry name" value="LexA/Signal_pep-like_sf"/>
</dbReference>
<dbReference type="InterPro" id="IPR000223">
    <property type="entry name" value="Pept_S26A_signal_pept_1"/>
</dbReference>
<evidence type="ECO:0000256" key="4">
    <source>
        <dbReference type="ARBA" id="ARBA00019232"/>
    </source>
</evidence>
<keyword evidence="6" id="KW-1133">Transmembrane helix</keyword>
<dbReference type="PROSITE" id="PS00761">
    <property type="entry name" value="SPASE_I_3"/>
    <property type="match status" value="1"/>
</dbReference>
<dbReference type="PANTHER" id="PTHR43390">
    <property type="entry name" value="SIGNAL PEPTIDASE I"/>
    <property type="match status" value="1"/>
</dbReference>
<feature type="domain" description="Peptidase S26" evidence="7">
    <location>
        <begin position="107"/>
        <end position="306"/>
    </location>
</feature>
<dbReference type="Pfam" id="PF10502">
    <property type="entry name" value="Peptidase_S26"/>
    <property type="match status" value="1"/>
</dbReference>
<comment type="subcellular location">
    <subcellularLocation>
        <location evidence="6">Membrane</location>
        <topology evidence="6">Single-pass type II membrane protein</topology>
    </subcellularLocation>
</comment>
<dbReference type="RefSeq" id="WP_379100001.1">
    <property type="nucleotide sequence ID" value="NZ_JBHUGZ010000011.1"/>
</dbReference>
<gene>
    <name evidence="8" type="primary">lepB</name>
    <name evidence="8" type="ORF">ACFSOZ_16380</name>
</gene>
<proteinExistence type="inferred from homology"/>
<dbReference type="PANTHER" id="PTHR43390:SF1">
    <property type="entry name" value="CHLOROPLAST PROCESSING PEPTIDASE"/>
    <property type="match status" value="1"/>
</dbReference>
<feature type="transmembrane region" description="Helical" evidence="6">
    <location>
        <begin position="68"/>
        <end position="90"/>
    </location>
</feature>
<evidence type="ECO:0000256" key="1">
    <source>
        <dbReference type="ARBA" id="ARBA00000677"/>
    </source>
</evidence>
<feature type="transmembrane region" description="Helical" evidence="6">
    <location>
        <begin position="41"/>
        <end position="62"/>
    </location>
</feature>
<feature type="transmembrane region" description="Helical" evidence="6">
    <location>
        <begin position="16"/>
        <end position="34"/>
    </location>
</feature>
<evidence type="ECO:0000313" key="9">
    <source>
        <dbReference type="Proteomes" id="UP001597405"/>
    </source>
</evidence>
<evidence type="ECO:0000256" key="5">
    <source>
        <dbReference type="ARBA" id="ARBA00022801"/>
    </source>
</evidence>
<evidence type="ECO:0000313" key="8">
    <source>
        <dbReference type="EMBL" id="MFD1984229.1"/>
    </source>
</evidence>
<keyword evidence="9" id="KW-1185">Reference proteome</keyword>
<dbReference type="GO" id="GO:0009003">
    <property type="term" value="F:signal peptidase activity"/>
    <property type="evidence" value="ECO:0007669"/>
    <property type="project" value="UniProtKB-EC"/>
</dbReference>
<dbReference type="Gene3D" id="2.10.109.10">
    <property type="entry name" value="Umud Fragment, subunit A"/>
    <property type="match status" value="1"/>
</dbReference>
<comment type="caution">
    <text evidence="6">Lacks conserved residue(s) required for the propagation of feature annotation.</text>
</comment>
<evidence type="ECO:0000256" key="3">
    <source>
        <dbReference type="ARBA" id="ARBA00013208"/>
    </source>
</evidence>
<dbReference type="PROSITE" id="PS00760">
    <property type="entry name" value="SPASE_I_2"/>
    <property type="match status" value="1"/>
</dbReference>
<dbReference type="CDD" id="cd06530">
    <property type="entry name" value="S26_SPase_I"/>
    <property type="match status" value="1"/>
</dbReference>
<dbReference type="NCBIfam" id="TIGR02227">
    <property type="entry name" value="sigpep_I_bact"/>
    <property type="match status" value="1"/>
</dbReference>
<dbReference type="PRINTS" id="PR00727">
    <property type="entry name" value="LEADERPTASE"/>
</dbReference>
<dbReference type="InterPro" id="IPR019533">
    <property type="entry name" value="Peptidase_S26"/>
</dbReference>
<sequence>MTEETAGRETASRSRWSTALVSAFGGPFGGFLWIGSGRLAVATLVVVSALVFALAYVGFPVLPDVDLAWLANFSGIGSLILGAALVVPFTRRFKPDKWYSHGLWVLVLVLLSTYPAAFAIRAFLFQPFSMPSGSMAPSLVEGDYFFVSKFAYGYSRYSVPFGLLPIDGRIFGAEPRRGDIVIFRVPSQPDIDHVKRLIGLPGDRIQMVEGVLHINGVAVKLEAVGDYSSGEVQSAKLQRETLPEGISYLVIDLTDNSVGDNTREFVVPAGEYFTLGDNRDNSNDSRFQMGLVPYENLVGKAVRLFWNSQGVGYSSRQTLDGSAAK</sequence>
<comment type="caution">
    <text evidence="8">The sequence shown here is derived from an EMBL/GenBank/DDBJ whole genome shotgun (WGS) entry which is preliminary data.</text>
</comment>